<dbReference type="EMBL" id="JAVDUI010000001">
    <property type="protein sequence ID" value="MDR6891966.1"/>
    <property type="molecule type" value="Genomic_DNA"/>
</dbReference>
<organism evidence="1 2">
    <name type="scientific">Falsarthrobacter nasiphocae</name>
    <dbReference type="NCBI Taxonomy" id="189863"/>
    <lineage>
        <taxon>Bacteria</taxon>
        <taxon>Bacillati</taxon>
        <taxon>Actinomycetota</taxon>
        <taxon>Actinomycetes</taxon>
        <taxon>Micrococcales</taxon>
        <taxon>Micrococcaceae</taxon>
        <taxon>Falsarthrobacter</taxon>
    </lineage>
</organism>
<evidence type="ECO:0000313" key="1">
    <source>
        <dbReference type="EMBL" id="MDR6891966.1"/>
    </source>
</evidence>
<gene>
    <name evidence="1" type="ORF">J2S35_000906</name>
</gene>
<reference evidence="1" key="1">
    <citation type="submission" date="2023-07" db="EMBL/GenBank/DDBJ databases">
        <title>Sequencing the genomes of 1000 actinobacteria strains.</title>
        <authorList>
            <person name="Klenk H.-P."/>
        </authorList>
    </citation>
    <scope>NUCLEOTIDE SEQUENCE</scope>
    <source>
        <strain evidence="1">DSM 13988</strain>
    </source>
</reference>
<dbReference type="AlphaFoldDB" id="A0AAE4C544"/>
<dbReference type="Proteomes" id="UP001247307">
    <property type="component" value="Unassembled WGS sequence"/>
</dbReference>
<protein>
    <submittedName>
        <fullName evidence="1">Uncharacterized protein</fullName>
    </submittedName>
</protein>
<proteinExistence type="predicted"/>
<comment type="caution">
    <text evidence="1">The sequence shown here is derived from an EMBL/GenBank/DDBJ whole genome shotgun (WGS) entry which is preliminary data.</text>
</comment>
<name>A0AAE4C544_9MICC</name>
<evidence type="ECO:0000313" key="2">
    <source>
        <dbReference type="Proteomes" id="UP001247307"/>
    </source>
</evidence>
<accession>A0AAE4C544</accession>
<keyword evidence="2" id="KW-1185">Reference proteome</keyword>
<sequence length="144" mass="16012">MAEARKAVYGDLVTSMRIENFFNEAPRTATDAMKRAEKSLKSAAYGYEKCMKAAGYPVKLGEAPKLAAEKWGQYRADGAPVHEEEKAMIRQDVACQKAENIREDVDNAVLDGLGSWARGNEEKIVELSTLTQESLERARKILSE</sequence>